<organism evidence="1">
    <name type="scientific">bioreactor metagenome</name>
    <dbReference type="NCBI Taxonomy" id="1076179"/>
    <lineage>
        <taxon>unclassified sequences</taxon>
        <taxon>metagenomes</taxon>
        <taxon>ecological metagenomes</taxon>
    </lineage>
</organism>
<gene>
    <name evidence="1" type="ORF">SDC9_49696</name>
</gene>
<dbReference type="InterPro" id="IPR025534">
    <property type="entry name" value="DUF4420"/>
</dbReference>
<evidence type="ECO:0008006" key="2">
    <source>
        <dbReference type="Google" id="ProtNLM"/>
    </source>
</evidence>
<comment type="caution">
    <text evidence="1">The sequence shown here is derived from an EMBL/GenBank/DDBJ whole genome shotgun (WGS) entry which is preliminary data.</text>
</comment>
<name>A0A644WII5_9ZZZZ</name>
<protein>
    <recommendedName>
        <fullName evidence="2">PD-(D/E)XK motif protein</fullName>
    </recommendedName>
</protein>
<reference evidence="1" key="1">
    <citation type="submission" date="2019-08" db="EMBL/GenBank/DDBJ databases">
        <authorList>
            <person name="Kucharzyk K."/>
            <person name="Murdoch R.W."/>
            <person name="Higgins S."/>
            <person name="Loffler F."/>
        </authorList>
    </citation>
    <scope>NUCLEOTIDE SEQUENCE</scope>
</reference>
<proteinExistence type="predicted"/>
<evidence type="ECO:0000313" key="1">
    <source>
        <dbReference type="EMBL" id="MPM03429.1"/>
    </source>
</evidence>
<dbReference type="AlphaFoldDB" id="A0A644WII5"/>
<dbReference type="Pfam" id="PF14390">
    <property type="entry name" value="DUF4420"/>
    <property type="match status" value="1"/>
</dbReference>
<sequence>MTGWTEDGLLKSWRALSRRDADADWQFVHLTDTGPVGIEAGCHFPGAREALIVSFPGSVLADGRGLPEGLGFDVIAIRNAPEFAGRSAIALVRRMEGSLDIFAIMATDVLRALGAARDQKSQDLARIFVGRVTEWQAFMARKRRPLSPQAQLGLAGELRFLERLCDLVPETQAIDLWKGPLHAAQDFHVGPGAVEVKSALSGETFLARINSIEQLDTDLSPLFLVTTRFAVGDDGISLPDQVAALRRRMAQADMVRAFDALLLLAGYDDDHADHYRRLLREIETLAHLVGPDFPCLRRDTLPGPVRKALYTLDIDAIDQPPLQLDDIFRTFGLIQ</sequence>
<accession>A0A644WII5</accession>
<dbReference type="EMBL" id="VSSQ01000952">
    <property type="protein sequence ID" value="MPM03429.1"/>
    <property type="molecule type" value="Genomic_DNA"/>
</dbReference>